<accession>A0ABW6RPV7</accession>
<feature type="region of interest" description="Disordered" evidence="1">
    <location>
        <begin position="52"/>
        <end position="142"/>
    </location>
</feature>
<feature type="domain" description="Helicase-associated" evidence="2">
    <location>
        <begin position="6"/>
        <end position="54"/>
    </location>
</feature>
<evidence type="ECO:0000259" key="2">
    <source>
        <dbReference type="Pfam" id="PF03457"/>
    </source>
</evidence>
<sequence length="142" mass="15160">MWSHFDVAFEEGLSACRGWAQEHGHLLPPVTATWNGYPVGTFTKNLRAAARRAQEDIARRDQGLPPAESSFGARSPRNDVRHWRRSTRPGARGGPSPGNAPSTSPASTLRPATRCPASLDRSASRAKISASGSAHSRSSGTS</sequence>
<gene>
    <name evidence="3" type="ORF">ACFYWW_31520</name>
</gene>
<comment type="caution">
    <text evidence="3">The sequence shown here is derived from an EMBL/GenBank/DDBJ whole genome shotgun (WGS) entry which is preliminary data.</text>
</comment>
<dbReference type="InterPro" id="IPR005114">
    <property type="entry name" value="Helicase_assoc"/>
</dbReference>
<feature type="compositionally biased region" description="Low complexity" evidence="1">
    <location>
        <begin position="129"/>
        <end position="142"/>
    </location>
</feature>
<dbReference type="Proteomes" id="UP001601976">
    <property type="component" value="Unassembled WGS sequence"/>
</dbReference>
<keyword evidence="4" id="KW-1185">Reference proteome</keyword>
<protein>
    <submittedName>
        <fullName evidence="3">Helicase associated domain-containing protein</fullName>
    </submittedName>
</protein>
<organism evidence="3 4">
    <name type="scientific">Streptomyces flavidovirens</name>
    <dbReference type="NCBI Taxonomy" id="67298"/>
    <lineage>
        <taxon>Bacteria</taxon>
        <taxon>Bacillati</taxon>
        <taxon>Actinomycetota</taxon>
        <taxon>Actinomycetes</taxon>
        <taxon>Kitasatosporales</taxon>
        <taxon>Streptomycetaceae</taxon>
        <taxon>Streptomyces</taxon>
    </lineage>
</organism>
<evidence type="ECO:0000256" key="1">
    <source>
        <dbReference type="SAM" id="MobiDB-lite"/>
    </source>
</evidence>
<name>A0ABW6RPV7_9ACTN</name>
<dbReference type="RefSeq" id="WP_387898656.1">
    <property type="nucleotide sequence ID" value="NZ_JBIAPK010000013.1"/>
</dbReference>
<reference evidence="3 4" key="1">
    <citation type="submission" date="2024-10" db="EMBL/GenBank/DDBJ databases">
        <title>The Natural Products Discovery Center: Release of the First 8490 Sequenced Strains for Exploring Actinobacteria Biosynthetic Diversity.</title>
        <authorList>
            <person name="Kalkreuter E."/>
            <person name="Kautsar S.A."/>
            <person name="Yang D."/>
            <person name="Bader C.D."/>
            <person name="Teijaro C.N."/>
            <person name="Fluegel L."/>
            <person name="Davis C.M."/>
            <person name="Simpson J.R."/>
            <person name="Lauterbach L."/>
            <person name="Steele A.D."/>
            <person name="Gui C."/>
            <person name="Meng S."/>
            <person name="Li G."/>
            <person name="Viehrig K."/>
            <person name="Ye F."/>
            <person name="Su P."/>
            <person name="Kiefer A.F."/>
            <person name="Nichols A."/>
            <person name="Cepeda A.J."/>
            <person name="Yan W."/>
            <person name="Fan B."/>
            <person name="Jiang Y."/>
            <person name="Adhikari A."/>
            <person name="Zheng C.-J."/>
            <person name="Schuster L."/>
            <person name="Cowan T.M."/>
            <person name="Smanski M.J."/>
            <person name="Chevrette M.G."/>
            <person name="De Carvalho L.P.S."/>
            <person name="Shen B."/>
        </authorList>
    </citation>
    <scope>NUCLEOTIDE SEQUENCE [LARGE SCALE GENOMIC DNA]</scope>
    <source>
        <strain evidence="3 4">NPDC003029</strain>
    </source>
</reference>
<dbReference type="Pfam" id="PF03457">
    <property type="entry name" value="HA"/>
    <property type="match status" value="1"/>
</dbReference>
<dbReference type="EMBL" id="JBIAPK010000013">
    <property type="protein sequence ID" value="MFF3343182.1"/>
    <property type="molecule type" value="Genomic_DNA"/>
</dbReference>
<feature type="compositionally biased region" description="Basic and acidic residues" evidence="1">
    <location>
        <begin position="52"/>
        <end position="62"/>
    </location>
</feature>
<evidence type="ECO:0000313" key="4">
    <source>
        <dbReference type="Proteomes" id="UP001601976"/>
    </source>
</evidence>
<evidence type="ECO:0000313" key="3">
    <source>
        <dbReference type="EMBL" id="MFF3343182.1"/>
    </source>
</evidence>
<proteinExistence type="predicted"/>